<dbReference type="PRINTS" id="PR00037">
    <property type="entry name" value="HTHLACR"/>
</dbReference>
<proteinExistence type="predicted"/>
<dbReference type="Gene3D" id="1.10.10.10">
    <property type="entry name" value="Winged helix-like DNA-binding domain superfamily/Winged helix DNA-binding domain"/>
    <property type="match status" value="1"/>
</dbReference>
<dbReference type="SMART" id="SM01134">
    <property type="entry name" value="DeoRC"/>
    <property type="match status" value="1"/>
</dbReference>
<feature type="domain" description="HTH deoR-type" evidence="5">
    <location>
        <begin position="11"/>
        <end position="66"/>
    </location>
</feature>
<keyword evidence="4" id="KW-0804">Transcription</keyword>
<dbReference type="RefSeq" id="WP_380250721.1">
    <property type="nucleotide sequence ID" value="NZ_JBHUII010000004.1"/>
</dbReference>
<keyword evidence="7" id="KW-1185">Reference proteome</keyword>
<protein>
    <submittedName>
        <fullName evidence="6">DeoR/GlpR family DNA-binding transcription regulator</fullName>
    </submittedName>
</protein>
<dbReference type="SUPFAM" id="SSF46785">
    <property type="entry name" value="Winged helix' DNA-binding domain"/>
    <property type="match status" value="1"/>
</dbReference>
<dbReference type="InterPro" id="IPR050313">
    <property type="entry name" value="Carb_Metab_HTH_regulators"/>
</dbReference>
<evidence type="ECO:0000256" key="3">
    <source>
        <dbReference type="ARBA" id="ARBA00023125"/>
    </source>
</evidence>
<dbReference type="PANTHER" id="PTHR30363:SF4">
    <property type="entry name" value="GLYCEROL-3-PHOSPHATE REGULON REPRESSOR"/>
    <property type="match status" value="1"/>
</dbReference>
<dbReference type="SMART" id="SM00420">
    <property type="entry name" value="HTH_DEOR"/>
    <property type="match status" value="1"/>
</dbReference>
<dbReference type="InterPro" id="IPR037171">
    <property type="entry name" value="NagB/RpiA_transferase-like"/>
</dbReference>
<evidence type="ECO:0000313" key="6">
    <source>
        <dbReference type="EMBL" id="MFD2205780.1"/>
    </source>
</evidence>
<evidence type="ECO:0000256" key="4">
    <source>
        <dbReference type="ARBA" id="ARBA00023163"/>
    </source>
</evidence>
<dbReference type="Pfam" id="PF00455">
    <property type="entry name" value="DeoRC"/>
    <property type="match status" value="1"/>
</dbReference>
<dbReference type="Pfam" id="PF08220">
    <property type="entry name" value="HTH_DeoR"/>
    <property type="match status" value="1"/>
</dbReference>
<name>A0ABW5BLL6_9PROT</name>
<dbReference type="InterPro" id="IPR014036">
    <property type="entry name" value="DeoR-like_C"/>
</dbReference>
<reference evidence="7" key="1">
    <citation type="journal article" date="2019" name="Int. J. Syst. Evol. Microbiol.">
        <title>The Global Catalogue of Microorganisms (GCM) 10K type strain sequencing project: providing services to taxonomists for standard genome sequencing and annotation.</title>
        <authorList>
            <consortium name="The Broad Institute Genomics Platform"/>
            <consortium name="The Broad Institute Genome Sequencing Center for Infectious Disease"/>
            <person name="Wu L."/>
            <person name="Ma J."/>
        </authorList>
    </citation>
    <scope>NUCLEOTIDE SEQUENCE [LARGE SCALE GENOMIC DNA]</scope>
    <source>
        <strain evidence="7">CGMCC 4.7192</strain>
    </source>
</reference>
<dbReference type="InterPro" id="IPR001034">
    <property type="entry name" value="DeoR_HTH"/>
</dbReference>
<keyword evidence="1" id="KW-0678">Repressor</keyword>
<dbReference type="EMBL" id="JBHUII010000004">
    <property type="protein sequence ID" value="MFD2205780.1"/>
    <property type="molecule type" value="Genomic_DNA"/>
</dbReference>
<dbReference type="InterPro" id="IPR036388">
    <property type="entry name" value="WH-like_DNA-bd_sf"/>
</dbReference>
<keyword evidence="2" id="KW-0805">Transcription regulation</keyword>
<sequence>MSDLTFDLNNPDTRQAVMLERLQQGNTLVAREIGEEFGISIDTVRRDLIALEELGLLKRVKGGAISIQSMPQIPAVPMVERLQSRTNWLGDAYADDPGKVSDAFSDLLSGSPTLFLDGGTSVLFFTCQLPQNFAGVVITPSPFVAGVMLEKEIETVMIGGKIRPQGGIATGLDAVRALSDCTADVAVLGACGLDPRFGLSADDLDEAAVKQTMARNAQKVVVLASRNQVNTQSRHRVLPCMDIDVLITNAEKHDTSVYQLSEIEVRHV</sequence>
<accession>A0ABW5BLL6</accession>
<dbReference type="InterPro" id="IPR036390">
    <property type="entry name" value="WH_DNA-bd_sf"/>
</dbReference>
<comment type="caution">
    <text evidence="6">The sequence shown here is derived from an EMBL/GenBank/DDBJ whole genome shotgun (WGS) entry which is preliminary data.</text>
</comment>
<dbReference type="PROSITE" id="PS00894">
    <property type="entry name" value="HTH_DEOR_1"/>
    <property type="match status" value="1"/>
</dbReference>
<evidence type="ECO:0000259" key="5">
    <source>
        <dbReference type="PROSITE" id="PS51000"/>
    </source>
</evidence>
<gene>
    <name evidence="6" type="ORF">ACFSKO_09170</name>
</gene>
<evidence type="ECO:0000256" key="1">
    <source>
        <dbReference type="ARBA" id="ARBA00022491"/>
    </source>
</evidence>
<organism evidence="6 7">
    <name type="scientific">Kiloniella antarctica</name>
    <dbReference type="NCBI Taxonomy" id="1550907"/>
    <lineage>
        <taxon>Bacteria</taxon>
        <taxon>Pseudomonadati</taxon>
        <taxon>Pseudomonadota</taxon>
        <taxon>Alphaproteobacteria</taxon>
        <taxon>Rhodospirillales</taxon>
        <taxon>Kiloniellaceae</taxon>
        <taxon>Kiloniella</taxon>
    </lineage>
</organism>
<dbReference type="PROSITE" id="PS51000">
    <property type="entry name" value="HTH_DEOR_2"/>
    <property type="match status" value="1"/>
</dbReference>
<dbReference type="PANTHER" id="PTHR30363">
    <property type="entry name" value="HTH-TYPE TRANSCRIPTIONAL REGULATOR SRLR-RELATED"/>
    <property type="match status" value="1"/>
</dbReference>
<dbReference type="GO" id="GO:0003677">
    <property type="term" value="F:DNA binding"/>
    <property type="evidence" value="ECO:0007669"/>
    <property type="project" value="UniProtKB-KW"/>
</dbReference>
<dbReference type="SUPFAM" id="SSF100950">
    <property type="entry name" value="NagB/RpiA/CoA transferase-like"/>
    <property type="match status" value="1"/>
</dbReference>
<evidence type="ECO:0000313" key="7">
    <source>
        <dbReference type="Proteomes" id="UP001597294"/>
    </source>
</evidence>
<dbReference type="InterPro" id="IPR018356">
    <property type="entry name" value="Tscrpt_reg_HTH_DeoR_CS"/>
</dbReference>
<keyword evidence="3 6" id="KW-0238">DNA-binding</keyword>
<evidence type="ECO:0000256" key="2">
    <source>
        <dbReference type="ARBA" id="ARBA00023015"/>
    </source>
</evidence>
<dbReference type="Proteomes" id="UP001597294">
    <property type="component" value="Unassembled WGS sequence"/>
</dbReference>